<feature type="compositionally biased region" description="Basic and acidic residues" evidence="3">
    <location>
        <begin position="305"/>
        <end position="323"/>
    </location>
</feature>
<comment type="caution">
    <text evidence="5">The sequence shown here is derived from an EMBL/GenBank/DDBJ whole genome shotgun (WGS) entry which is preliminary data.</text>
</comment>
<dbReference type="Pfam" id="PF00076">
    <property type="entry name" value="RRM_1"/>
    <property type="match status" value="2"/>
</dbReference>
<protein>
    <recommendedName>
        <fullName evidence="4">RRM domain-containing protein</fullName>
    </recommendedName>
</protein>
<dbReference type="SUPFAM" id="SSF54928">
    <property type="entry name" value="RNA-binding domain, RBD"/>
    <property type="match status" value="1"/>
</dbReference>
<feature type="compositionally biased region" description="Basic and acidic residues" evidence="3">
    <location>
        <begin position="249"/>
        <end position="263"/>
    </location>
</feature>
<dbReference type="PANTHER" id="PTHR16105:SF0">
    <property type="entry name" value="RNA-BINDING REGION-CONTAINING PROTEIN 3"/>
    <property type="match status" value="1"/>
</dbReference>
<evidence type="ECO:0000256" key="1">
    <source>
        <dbReference type="ARBA" id="ARBA00022884"/>
    </source>
</evidence>
<keyword evidence="1 2" id="KW-0694">RNA-binding</keyword>
<accession>A0A9D4U833</accession>
<evidence type="ECO:0000313" key="5">
    <source>
        <dbReference type="EMBL" id="KAI5062294.1"/>
    </source>
</evidence>
<feature type="region of interest" description="Disordered" evidence="3">
    <location>
        <begin position="212"/>
        <end position="281"/>
    </location>
</feature>
<feature type="domain" description="RRM" evidence="4">
    <location>
        <begin position="29"/>
        <end position="103"/>
    </location>
</feature>
<evidence type="ECO:0000256" key="3">
    <source>
        <dbReference type="SAM" id="MobiDB-lite"/>
    </source>
</evidence>
<dbReference type="CDD" id="cd12239">
    <property type="entry name" value="RRM2_RBM40_like"/>
    <property type="match status" value="1"/>
</dbReference>
<dbReference type="InterPro" id="IPR045164">
    <property type="entry name" value="RBM41/RNPC3"/>
</dbReference>
<dbReference type="GO" id="GO:0005689">
    <property type="term" value="C:U12-type spliceosomal complex"/>
    <property type="evidence" value="ECO:0007669"/>
    <property type="project" value="TreeGrafter"/>
</dbReference>
<dbReference type="GO" id="GO:0000398">
    <property type="term" value="P:mRNA splicing, via spliceosome"/>
    <property type="evidence" value="ECO:0007669"/>
    <property type="project" value="TreeGrafter"/>
</dbReference>
<evidence type="ECO:0000256" key="2">
    <source>
        <dbReference type="PROSITE-ProRule" id="PRU00176"/>
    </source>
</evidence>
<reference evidence="5" key="1">
    <citation type="submission" date="2021-01" db="EMBL/GenBank/DDBJ databases">
        <title>Adiantum capillus-veneris genome.</title>
        <authorList>
            <person name="Fang Y."/>
            <person name="Liao Q."/>
        </authorList>
    </citation>
    <scope>NUCLEOTIDE SEQUENCE</scope>
    <source>
        <strain evidence="5">H3</strain>
        <tissue evidence="5">Leaf</tissue>
    </source>
</reference>
<dbReference type="FunFam" id="3.30.70.330:FF:000409">
    <property type="entry name" value="U11/U12 small nuclear ribonucleoprotein 65 kDa protein"/>
    <property type="match status" value="1"/>
</dbReference>
<evidence type="ECO:0000313" key="6">
    <source>
        <dbReference type="Proteomes" id="UP000886520"/>
    </source>
</evidence>
<dbReference type="InterPro" id="IPR035979">
    <property type="entry name" value="RBD_domain_sf"/>
</dbReference>
<organism evidence="5 6">
    <name type="scientific">Adiantum capillus-veneris</name>
    <name type="common">Maidenhair fern</name>
    <dbReference type="NCBI Taxonomy" id="13818"/>
    <lineage>
        <taxon>Eukaryota</taxon>
        <taxon>Viridiplantae</taxon>
        <taxon>Streptophyta</taxon>
        <taxon>Embryophyta</taxon>
        <taxon>Tracheophyta</taxon>
        <taxon>Polypodiopsida</taxon>
        <taxon>Polypodiidae</taxon>
        <taxon>Polypodiales</taxon>
        <taxon>Pteridineae</taxon>
        <taxon>Pteridaceae</taxon>
        <taxon>Vittarioideae</taxon>
        <taxon>Adiantum</taxon>
    </lineage>
</organism>
<dbReference type="Proteomes" id="UP000886520">
    <property type="component" value="Chromosome 22"/>
</dbReference>
<dbReference type="GO" id="GO:0097157">
    <property type="term" value="F:pre-mRNA intronic binding"/>
    <property type="evidence" value="ECO:0007669"/>
    <property type="project" value="TreeGrafter"/>
</dbReference>
<dbReference type="GO" id="GO:0030626">
    <property type="term" value="F:U12 snRNA binding"/>
    <property type="evidence" value="ECO:0007669"/>
    <property type="project" value="TreeGrafter"/>
</dbReference>
<sequence length="466" mass="50872">MAEVAPSPPLPMEQQLRPPPPPLPPQDSPTLLVKHLPDALPLDTLKHLFSHYGASNIRPCIAAKMKNCAFVEFKEEAQAARAQAQLHRLRFLGKVLAVERAKPFTSKISAKDQTEAASQSSNLVTLHDGQRLPSSMSYFETGPTRLGLRHEPIAPSLGIDYPFPPHLEYAYPPPDGNILTNIVNALIAVPGFYTQVLHLMNKMNLPAPFRPALPTPPLPPPPPEPVAPSCPGRDLSSDESELESAEEMGAEKGEEVGTHELGTKKRKSRAKEVEEAKPTSLVPAERPLIKKNRPVLQIKITSKGHSKDPIQSEGDKVPEERMNDSGAEESVAVMAESTEPRNAATRDELIAGRMPSNELFALPMCKNYTRGAPTAVLYIKNLAKDVAPDDLYFIFGAVFGETKDFRSQLGIKLMQEGRMRGQAFVDFPSAALAEDALNMTHGYMLKGKPMVVQFGRNPAAGKTSAL</sequence>
<gene>
    <name evidence="5" type="ORF">GOP47_0022833</name>
</gene>
<dbReference type="OrthoDB" id="277802at2759"/>
<dbReference type="AlphaFoldDB" id="A0A9D4U833"/>
<dbReference type="PROSITE" id="PS50102">
    <property type="entry name" value="RRM"/>
    <property type="match status" value="2"/>
</dbReference>
<feature type="domain" description="RRM" evidence="4">
    <location>
        <begin position="375"/>
        <end position="457"/>
    </location>
</feature>
<dbReference type="InterPro" id="IPR000504">
    <property type="entry name" value="RRM_dom"/>
</dbReference>
<feature type="region of interest" description="Disordered" evidence="3">
    <location>
        <begin position="1"/>
        <end position="29"/>
    </location>
</feature>
<proteinExistence type="predicted"/>
<dbReference type="Gene3D" id="3.30.70.330">
    <property type="match status" value="2"/>
</dbReference>
<dbReference type="PANTHER" id="PTHR16105">
    <property type="entry name" value="RNA-BINDING REGION-CONTAINING PROTEIN 3"/>
    <property type="match status" value="1"/>
</dbReference>
<feature type="compositionally biased region" description="Acidic residues" evidence="3">
    <location>
        <begin position="237"/>
        <end position="248"/>
    </location>
</feature>
<feature type="compositionally biased region" description="Pro residues" evidence="3">
    <location>
        <begin position="212"/>
        <end position="228"/>
    </location>
</feature>
<feature type="compositionally biased region" description="Pro residues" evidence="3">
    <location>
        <begin position="1"/>
        <end position="27"/>
    </location>
</feature>
<keyword evidence="6" id="KW-1185">Reference proteome</keyword>
<dbReference type="EMBL" id="JABFUD020000022">
    <property type="protein sequence ID" value="KAI5062294.1"/>
    <property type="molecule type" value="Genomic_DNA"/>
</dbReference>
<dbReference type="SMART" id="SM00360">
    <property type="entry name" value="RRM"/>
    <property type="match status" value="2"/>
</dbReference>
<dbReference type="InterPro" id="IPR012677">
    <property type="entry name" value="Nucleotide-bd_a/b_plait_sf"/>
</dbReference>
<evidence type="ECO:0000259" key="4">
    <source>
        <dbReference type="PROSITE" id="PS50102"/>
    </source>
</evidence>
<feature type="region of interest" description="Disordered" evidence="3">
    <location>
        <begin position="302"/>
        <end position="323"/>
    </location>
</feature>
<name>A0A9D4U833_ADICA</name>